<evidence type="ECO:0000256" key="1">
    <source>
        <dbReference type="SAM" id="MobiDB-lite"/>
    </source>
</evidence>
<reference evidence="2 3" key="1">
    <citation type="journal article" date="2003" name="Proc. Natl. Acad. Sci. U.S.A.">
        <title>Complete genome sequence of the marine planctomycete Pirellula sp. strain 1.</title>
        <authorList>
            <person name="Gloeckner F.O."/>
            <person name="Kube M."/>
            <person name="Bauer M."/>
            <person name="Teeling H."/>
            <person name="Lombardot T."/>
            <person name="Ludwig W."/>
            <person name="Gade D."/>
            <person name="Beck A."/>
            <person name="Borzym K."/>
            <person name="Heitmann K."/>
            <person name="Rabus R."/>
            <person name="Schlesner H."/>
            <person name="Amann R."/>
            <person name="Reinhardt R."/>
        </authorList>
    </citation>
    <scope>NUCLEOTIDE SEQUENCE [LARGE SCALE GENOMIC DNA]</scope>
    <source>
        <strain evidence="3">DSM 10527 / NCIMB 13988 / SH1</strain>
    </source>
</reference>
<evidence type="ECO:0000313" key="3">
    <source>
        <dbReference type="Proteomes" id="UP000001025"/>
    </source>
</evidence>
<sequence>MLIERNLHTTTHGGELTDNPIANVETCPSLEALSPTHRAVRKVGIDQCQGEVAWNALAYPRWTPQWSTTAESAPPDKRTANAGPISFELKSSLFRPGDLGTHPYHARSGLHVQLATLNLR</sequence>
<dbReference type="AlphaFoldDB" id="Q7UWX3"/>
<dbReference type="InParanoid" id="Q7UWX3"/>
<name>Q7UWX3_RHOBA</name>
<feature type="region of interest" description="Disordered" evidence="1">
    <location>
        <begin position="1"/>
        <end position="20"/>
    </location>
</feature>
<accession>Q7UWX3</accession>
<dbReference type="EMBL" id="BX294135">
    <property type="protein sequence ID" value="CAD72239.1"/>
    <property type="molecule type" value="Genomic_DNA"/>
</dbReference>
<dbReference type="EnsemblBacteria" id="CAD72239">
    <property type="protein sequence ID" value="CAD72239"/>
    <property type="gene ID" value="RB1729"/>
</dbReference>
<proteinExistence type="predicted"/>
<dbReference type="Proteomes" id="UP000001025">
    <property type="component" value="Chromosome"/>
</dbReference>
<protein>
    <submittedName>
        <fullName evidence="2">Similar to Rab-GDP dissociation inhibitor</fullName>
    </submittedName>
</protein>
<evidence type="ECO:0000313" key="2">
    <source>
        <dbReference type="EMBL" id="CAD72239.1"/>
    </source>
</evidence>
<dbReference type="KEGG" id="rba:RB1729"/>
<organism evidence="2 3">
    <name type="scientific">Rhodopirellula baltica (strain DSM 10527 / NCIMB 13988 / SH1)</name>
    <dbReference type="NCBI Taxonomy" id="243090"/>
    <lineage>
        <taxon>Bacteria</taxon>
        <taxon>Pseudomonadati</taxon>
        <taxon>Planctomycetota</taxon>
        <taxon>Planctomycetia</taxon>
        <taxon>Pirellulales</taxon>
        <taxon>Pirellulaceae</taxon>
        <taxon>Rhodopirellula</taxon>
    </lineage>
</organism>
<dbReference type="STRING" id="243090.RB1729"/>
<dbReference type="HOGENOM" id="CLU_2047871_0_0_0"/>
<gene>
    <name evidence="2" type="ordered locus">RB1729</name>
</gene>
<keyword evidence="3" id="KW-1185">Reference proteome</keyword>